<dbReference type="EMBL" id="JADEXQ010000085">
    <property type="protein sequence ID" value="MBE9032025.1"/>
    <property type="molecule type" value="Genomic_DNA"/>
</dbReference>
<feature type="transmembrane region" description="Helical" evidence="2">
    <location>
        <begin position="12"/>
        <end position="32"/>
    </location>
</feature>
<accession>A0A928VPD0</accession>
<gene>
    <name evidence="3" type="ORF">IQ266_20005</name>
</gene>
<feature type="compositionally biased region" description="Polar residues" evidence="1">
    <location>
        <begin position="327"/>
        <end position="338"/>
    </location>
</feature>
<protein>
    <submittedName>
        <fullName evidence="3">Uncharacterized protein</fullName>
    </submittedName>
</protein>
<keyword evidence="4" id="KW-1185">Reference proteome</keyword>
<sequence>MQLSQTVRHFWQFLAGYSIAAISVSLIHAIFFGWLVGLVAFGVVLLGFGLIITTAQPLFVPFRVKQWQVEPVSLLDWPNQDFSELEQITAELAELGYYPLQDYAQPQRKTKIQAIARCFGNTNIGGFAEIGFCLIDETVEDSTESDATVLPVSLETSNIITKDQLGNPNPTYAVITNIDQPAALTEAHDIPSGSDNPASIPPAEIKSISITNNVQSSEPIVDIIDSDPDHQANIPAAGINQIVTPSSAQPSKPIGEIIGAETITETLNTDVSTVVTPTTDVVTVEAENLHQTPEGENTPEEPSSRSHETSETNRPSETNLLFGPAQPTAQSPESNDQDSLADAAIVDSTTVSEITEVTATTAQPAEPLIAPNEPSVTRLRLKITHTVFFTVFDQGWMLIDGNFSPHRRESLIYAWRNPREVRHYHPHLNPTDTCDRHLGNRQSMMRRLNIQVNQNISWEAYREVQKELITQPWLRLRRRNLLTAMIDATRFEKKPAHEWLGEYRQALNQPINKR</sequence>
<name>A0A928VPD0_9CYAN</name>
<comment type="caution">
    <text evidence="3">The sequence shown here is derived from an EMBL/GenBank/DDBJ whole genome shotgun (WGS) entry which is preliminary data.</text>
</comment>
<evidence type="ECO:0000256" key="1">
    <source>
        <dbReference type="SAM" id="MobiDB-lite"/>
    </source>
</evidence>
<evidence type="ECO:0000313" key="4">
    <source>
        <dbReference type="Proteomes" id="UP000625316"/>
    </source>
</evidence>
<feature type="compositionally biased region" description="Basic and acidic residues" evidence="1">
    <location>
        <begin position="302"/>
        <end position="311"/>
    </location>
</feature>
<feature type="transmembrane region" description="Helical" evidence="2">
    <location>
        <begin position="38"/>
        <end position="60"/>
    </location>
</feature>
<organism evidence="3 4">
    <name type="scientific">Romeriopsis navalis LEGE 11480</name>
    <dbReference type="NCBI Taxonomy" id="2777977"/>
    <lineage>
        <taxon>Bacteria</taxon>
        <taxon>Bacillati</taxon>
        <taxon>Cyanobacteriota</taxon>
        <taxon>Cyanophyceae</taxon>
        <taxon>Leptolyngbyales</taxon>
        <taxon>Leptolyngbyaceae</taxon>
        <taxon>Romeriopsis</taxon>
        <taxon>Romeriopsis navalis</taxon>
    </lineage>
</organism>
<keyword evidence="2" id="KW-0812">Transmembrane</keyword>
<feature type="region of interest" description="Disordered" evidence="1">
    <location>
        <begin position="286"/>
        <end position="339"/>
    </location>
</feature>
<keyword evidence="2" id="KW-0472">Membrane</keyword>
<dbReference type="RefSeq" id="WP_264326851.1">
    <property type="nucleotide sequence ID" value="NZ_JADEXQ010000085.1"/>
</dbReference>
<reference evidence="3" key="1">
    <citation type="submission" date="2020-10" db="EMBL/GenBank/DDBJ databases">
        <authorList>
            <person name="Castelo-Branco R."/>
            <person name="Eusebio N."/>
            <person name="Adriana R."/>
            <person name="Vieira A."/>
            <person name="Brugerolle De Fraissinette N."/>
            <person name="Rezende De Castro R."/>
            <person name="Schneider M.P."/>
            <person name="Vasconcelos V."/>
            <person name="Leao P.N."/>
        </authorList>
    </citation>
    <scope>NUCLEOTIDE SEQUENCE</scope>
    <source>
        <strain evidence="3">LEGE 11480</strain>
    </source>
</reference>
<dbReference type="AlphaFoldDB" id="A0A928VPD0"/>
<keyword evidence="2" id="KW-1133">Transmembrane helix</keyword>
<proteinExistence type="predicted"/>
<evidence type="ECO:0000256" key="2">
    <source>
        <dbReference type="SAM" id="Phobius"/>
    </source>
</evidence>
<dbReference type="Proteomes" id="UP000625316">
    <property type="component" value="Unassembled WGS sequence"/>
</dbReference>
<evidence type="ECO:0000313" key="3">
    <source>
        <dbReference type="EMBL" id="MBE9032025.1"/>
    </source>
</evidence>